<evidence type="ECO:0000313" key="3">
    <source>
        <dbReference type="Proteomes" id="UP000298030"/>
    </source>
</evidence>
<evidence type="ECO:0008006" key="4">
    <source>
        <dbReference type="Google" id="ProtNLM"/>
    </source>
</evidence>
<protein>
    <recommendedName>
        <fullName evidence="4">Terpenoid synthase</fullName>
    </recommendedName>
</protein>
<dbReference type="OrthoDB" id="3253976at2759"/>
<evidence type="ECO:0000256" key="1">
    <source>
        <dbReference type="SAM" id="SignalP"/>
    </source>
</evidence>
<feature type="chain" id="PRO_5021354218" description="Terpenoid synthase" evidence="1">
    <location>
        <begin position="20"/>
        <end position="267"/>
    </location>
</feature>
<evidence type="ECO:0000313" key="2">
    <source>
        <dbReference type="EMBL" id="TEB33242.1"/>
    </source>
</evidence>
<proteinExistence type="predicted"/>
<feature type="signal peptide" evidence="1">
    <location>
        <begin position="1"/>
        <end position="19"/>
    </location>
</feature>
<name>A0A4Y7TI51_COPMI</name>
<keyword evidence="1" id="KW-0732">Signal</keyword>
<dbReference type="AlphaFoldDB" id="A0A4Y7TI51"/>
<organism evidence="2 3">
    <name type="scientific">Coprinellus micaceus</name>
    <name type="common">Glistening ink-cap mushroom</name>
    <name type="synonym">Coprinus micaceus</name>
    <dbReference type="NCBI Taxonomy" id="71717"/>
    <lineage>
        <taxon>Eukaryota</taxon>
        <taxon>Fungi</taxon>
        <taxon>Dikarya</taxon>
        <taxon>Basidiomycota</taxon>
        <taxon>Agaricomycotina</taxon>
        <taxon>Agaricomycetes</taxon>
        <taxon>Agaricomycetidae</taxon>
        <taxon>Agaricales</taxon>
        <taxon>Agaricineae</taxon>
        <taxon>Psathyrellaceae</taxon>
        <taxon>Coprinellus</taxon>
    </lineage>
</organism>
<accession>A0A4Y7TI51</accession>
<dbReference type="EMBL" id="QPFP01000013">
    <property type="protein sequence ID" value="TEB33242.1"/>
    <property type="molecule type" value="Genomic_DNA"/>
</dbReference>
<reference evidence="2 3" key="1">
    <citation type="journal article" date="2019" name="Nat. Ecol. Evol.">
        <title>Megaphylogeny resolves global patterns of mushroom evolution.</title>
        <authorList>
            <person name="Varga T."/>
            <person name="Krizsan K."/>
            <person name="Foldi C."/>
            <person name="Dima B."/>
            <person name="Sanchez-Garcia M."/>
            <person name="Sanchez-Ramirez S."/>
            <person name="Szollosi G.J."/>
            <person name="Szarkandi J.G."/>
            <person name="Papp V."/>
            <person name="Albert L."/>
            <person name="Andreopoulos W."/>
            <person name="Angelini C."/>
            <person name="Antonin V."/>
            <person name="Barry K.W."/>
            <person name="Bougher N.L."/>
            <person name="Buchanan P."/>
            <person name="Buyck B."/>
            <person name="Bense V."/>
            <person name="Catcheside P."/>
            <person name="Chovatia M."/>
            <person name="Cooper J."/>
            <person name="Damon W."/>
            <person name="Desjardin D."/>
            <person name="Finy P."/>
            <person name="Geml J."/>
            <person name="Haridas S."/>
            <person name="Hughes K."/>
            <person name="Justo A."/>
            <person name="Karasinski D."/>
            <person name="Kautmanova I."/>
            <person name="Kiss B."/>
            <person name="Kocsube S."/>
            <person name="Kotiranta H."/>
            <person name="LaButti K.M."/>
            <person name="Lechner B.E."/>
            <person name="Liimatainen K."/>
            <person name="Lipzen A."/>
            <person name="Lukacs Z."/>
            <person name="Mihaltcheva S."/>
            <person name="Morgado L.N."/>
            <person name="Niskanen T."/>
            <person name="Noordeloos M.E."/>
            <person name="Ohm R.A."/>
            <person name="Ortiz-Santana B."/>
            <person name="Ovrebo C."/>
            <person name="Racz N."/>
            <person name="Riley R."/>
            <person name="Savchenko A."/>
            <person name="Shiryaev A."/>
            <person name="Soop K."/>
            <person name="Spirin V."/>
            <person name="Szebenyi C."/>
            <person name="Tomsovsky M."/>
            <person name="Tulloss R.E."/>
            <person name="Uehling J."/>
            <person name="Grigoriev I.V."/>
            <person name="Vagvolgyi C."/>
            <person name="Papp T."/>
            <person name="Martin F.M."/>
            <person name="Miettinen O."/>
            <person name="Hibbett D.S."/>
            <person name="Nagy L.G."/>
        </authorList>
    </citation>
    <scope>NUCLEOTIDE SEQUENCE [LARGE SCALE GENOMIC DNA]</scope>
    <source>
        <strain evidence="2 3">FP101781</strain>
    </source>
</reference>
<gene>
    <name evidence="2" type="ORF">FA13DRAFT_1812970</name>
</gene>
<comment type="caution">
    <text evidence="2">The sequence shown here is derived from an EMBL/GenBank/DDBJ whole genome shotgun (WGS) entry which is preliminary data.</text>
</comment>
<keyword evidence="3" id="KW-1185">Reference proteome</keyword>
<sequence length="267" mass="30064">MNLRYPALMLLLYHRLCSANLLANIQVSFQEAPQFFGRELGPIDHLEANLLSTVDPTIAADFTKETYRFLTYLDLAAHANAGQDSAIGDLARTALEVTGYDELGTILRTRYDIPFTICGEWSAARTDVCLVHVSSMILLVLQDKTNENLRSSEAQVIAQAIAAFQCNDQKRRNRQLPPLDLMNIPCIAMVGTRPFFYKVPVTQELSAAVISGQYPEQPTIVTRCAPPPRRRSFEGMEFPNYRRVALQYYSAFRGFAKDCWIEFIAGI</sequence>
<dbReference type="Proteomes" id="UP000298030">
    <property type="component" value="Unassembled WGS sequence"/>
</dbReference>